<feature type="compositionally biased region" description="Acidic residues" evidence="1">
    <location>
        <begin position="80"/>
        <end position="90"/>
    </location>
</feature>
<feature type="compositionally biased region" description="Basic and acidic residues" evidence="1">
    <location>
        <begin position="98"/>
        <end position="124"/>
    </location>
</feature>
<evidence type="ECO:0000313" key="3">
    <source>
        <dbReference type="Proteomes" id="UP001362999"/>
    </source>
</evidence>
<protein>
    <submittedName>
        <fullName evidence="2">Uncharacterized protein</fullName>
    </submittedName>
</protein>
<reference evidence="2 3" key="1">
    <citation type="journal article" date="2024" name="J Genomics">
        <title>Draft genome sequencing and assembly of Favolaschia claudopus CIRM-BRFM 2984 isolated from oak limbs.</title>
        <authorList>
            <person name="Navarro D."/>
            <person name="Drula E."/>
            <person name="Chaduli D."/>
            <person name="Cazenave R."/>
            <person name="Ahrendt S."/>
            <person name="Wang J."/>
            <person name="Lipzen A."/>
            <person name="Daum C."/>
            <person name="Barry K."/>
            <person name="Grigoriev I.V."/>
            <person name="Favel A."/>
            <person name="Rosso M.N."/>
            <person name="Martin F."/>
        </authorList>
    </citation>
    <scope>NUCLEOTIDE SEQUENCE [LARGE SCALE GENOMIC DNA]</scope>
    <source>
        <strain evidence="2 3">CIRM-BRFM 2984</strain>
    </source>
</reference>
<feature type="region of interest" description="Disordered" evidence="1">
    <location>
        <begin position="80"/>
        <end position="138"/>
    </location>
</feature>
<dbReference type="EMBL" id="JAWWNJ010000058">
    <property type="protein sequence ID" value="KAK7014043.1"/>
    <property type="molecule type" value="Genomic_DNA"/>
</dbReference>
<dbReference type="AlphaFoldDB" id="A0AAW0APS5"/>
<gene>
    <name evidence="2" type="ORF">R3P38DRAFT_3575651</name>
</gene>
<dbReference type="Proteomes" id="UP001362999">
    <property type="component" value="Unassembled WGS sequence"/>
</dbReference>
<evidence type="ECO:0000313" key="2">
    <source>
        <dbReference type="EMBL" id="KAK7014043.1"/>
    </source>
</evidence>
<evidence type="ECO:0000256" key="1">
    <source>
        <dbReference type="SAM" id="MobiDB-lite"/>
    </source>
</evidence>
<keyword evidence="3" id="KW-1185">Reference proteome</keyword>
<accession>A0AAW0APS5</accession>
<sequence length="341" mass="37053">MHPTSVFRFPLPKSSTLFHLHSRYPSPTYRYLPPHLQPSYSRYPHPHPHSHPRPLRLRLLTHLPDAGPGVALDRWLESAASDEDRNEDDGGAGGGRQQEGERGIRSEGVGRESDDGVGHGEGGEILKSGGKKRSHTGGNAHCYVVAHSGEDVGPKGACWRKRKSTGPGVTGVQGIQGGIRHRVSKTKSRPVSIEGCSPKRRRWTRGKLTKGRVRVVSAATSTTKPSSSWSSSKVTGGGKEGWHVLLRAFGFGRSTPTLLGTNHDDDFLVHLRTAQTPSVDLDILAKVFSSAFNLATQVFGYYGLAARIVIHQVYSVIMVSGCWIQNEIELLPTVNGLPAAF</sequence>
<proteinExistence type="predicted"/>
<organism evidence="2 3">
    <name type="scientific">Favolaschia claudopus</name>
    <dbReference type="NCBI Taxonomy" id="2862362"/>
    <lineage>
        <taxon>Eukaryota</taxon>
        <taxon>Fungi</taxon>
        <taxon>Dikarya</taxon>
        <taxon>Basidiomycota</taxon>
        <taxon>Agaricomycotina</taxon>
        <taxon>Agaricomycetes</taxon>
        <taxon>Agaricomycetidae</taxon>
        <taxon>Agaricales</taxon>
        <taxon>Marasmiineae</taxon>
        <taxon>Mycenaceae</taxon>
        <taxon>Favolaschia</taxon>
    </lineage>
</organism>
<name>A0AAW0APS5_9AGAR</name>
<comment type="caution">
    <text evidence="2">The sequence shown here is derived from an EMBL/GenBank/DDBJ whole genome shotgun (WGS) entry which is preliminary data.</text>
</comment>